<dbReference type="OrthoDB" id="2050153at2"/>
<dbReference type="AlphaFoldDB" id="U2FJJ7"/>
<dbReference type="Pfam" id="PF01551">
    <property type="entry name" value="Peptidase_M23"/>
    <property type="match status" value="1"/>
</dbReference>
<keyword evidence="2" id="KW-0472">Membrane</keyword>
<dbReference type="eggNOG" id="COG0739">
    <property type="taxonomic scope" value="Bacteria"/>
</dbReference>
<reference evidence="4 5" key="1">
    <citation type="journal article" date="2011" name="J. Bacteriol.">
        <title>Genome sequence of Haloplasma contractile, an unusual contractile bacterium from a deep-sea anoxic brine lake.</title>
        <authorList>
            <person name="Antunes A."/>
            <person name="Alam I."/>
            <person name="El Dorry H."/>
            <person name="Siam R."/>
            <person name="Robertson A."/>
            <person name="Bajic V.B."/>
            <person name="Stingl U."/>
        </authorList>
    </citation>
    <scope>NUCLEOTIDE SEQUENCE [LARGE SCALE GENOMIC DNA]</scope>
    <source>
        <strain evidence="4 5">SSD-17B</strain>
    </source>
</reference>
<feature type="transmembrane region" description="Helical" evidence="2">
    <location>
        <begin position="13"/>
        <end position="32"/>
    </location>
</feature>
<gene>
    <name evidence="4" type="ORF">HLPCO_002556</name>
</gene>
<dbReference type="InterPro" id="IPR050570">
    <property type="entry name" value="Cell_wall_metabolism_enzyme"/>
</dbReference>
<organism evidence="4 5">
    <name type="scientific">Haloplasma contractile SSD-17B</name>
    <dbReference type="NCBI Taxonomy" id="1033810"/>
    <lineage>
        <taxon>Bacteria</taxon>
        <taxon>Bacillati</taxon>
        <taxon>Mycoplasmatota</taxon>
        <taxon>Mollicutes</taxon>
        <taxon>Haloplasmatales</taxon>
        <taxon>Haloplasmataceae</taxon>
        <taxon>Haloplasma</taxon>
    </lineage>
</organism>
<proteinExistence type="predicted"/>
<keyword evidence="2" id="KW-1133">Transmembrane helix</keyword>
<keyword evidence="5" id="KW-1185">Reference proteome</keyword>
<evidence type="ECO:0000256" key="1">
    <source>
        <dbReference type="SAM" id="MobiDB-lite"/>
    </source>
</evidence>
<dbReference type="InterPro" id="IPR016047">
    <property type="entry name" value="M23ase_b-sheet_dom"/>
</dbReference>
<evidence type="ECO:0000313" key="4">
    <source>
        <dbReference type="EMBL" id="ERJ11434.1"/>
    </source>
</evidence>
<dbReference type="EMBL" id="AFNU02000011">
    <property type="protein sequence ID" value="ERJ11434.1"/>
    <property type="molecule type" value="Genomic_DNA"/>
</dbReference>
<dbReference type="PANTHER" id="PTHR21666:SF291">
    <property type="entry name" value="STAGE II SPORULATION PROTEIN Q"/>
    <property type="match status" value="1"/>
</dbReference>
<dbReference type="GO" id="GO:0004222">
    <property type="term" value="F:metalloendopeptidase activity"/>
    <property type="evidence" value="ECO:0007669"/>
    <property type="project" value="TreeGrafter"/>
</dbReference>
<dbReference type="InterPro" id="IPR011055">
    <property type="entry name" value="Dup_hybrid_motif"/>
</dbReference>
<feature type="domain" description="M23ase beta-sheet core" evidence="3">
    <location>
        <begin position="132"/>
        <end position="218"/>
    </location>
</feature>
<protein>
    <submittedName>
        <fullName evidence="4">Cell wall endopeptidase family M23-M37 protein</fullName>
    </submittedName>
</protein>
<dbReference type="CDD" id="cd12797">
    <property type="entry name" value="M23_peptidase"/>
    <property type="match status" value="1"/>
</dbReference>
<dbReference type="RefSeq" id="WP_008826619.1">
    <property type="nucleotide sequence ID" value="NZ_AFNU02000011.1"/>
</dbReference>
<dbReference type="STRING" id="1033810.HLPCO_002556"/>
<dbReference type="InParanoid" id="U2FJJ7"/>
<sequence>MKEKFIDVVFKKFQAYSFIIFLALVLGAFFALNQLNKGNNVDEPDTPPVNGPVDSNPDDTGDDSDDDGDTGDDVTQLENEIFMVPVASESNPTIQIHYYSANLEESDQLSAIIKITETMYTHSTGTVYTVDGTQAFDVTASLTGTVTNVSSDSFMGNSIEIEHVGGIKTVYYGLSSISAVEGEKVDQGDKIGKSGNNSMFNGNGVYFEVIQGALNLNPETLIEEETPVSDLIE</sequence>
<evidence type="ECO:0000259" key="3">
    <source>
        <dbReference type="Pfam" id="PF01551"/>
    </source>
</evidence>
<evidence type="ECO:0000256" key="2">
    <source>
        <dbReference type="SAM" id="Phobius"/>
    </source>
</evidence>
<dbReference type="Proteomes" id="UP000005707">
    <property type="component" value="Unassembled WGS sequence"/>
</dbReference>
<accession>U2FJJ7</accession>
<name>U2FJJ7_9MOLU</name>
<comment type="caution">
    <text evidence="4">The sequence shown here is derived from an EMBL/GenBank/DDBJ whole genome shotgun (WGS) entry which is preliminary data.</text>
</comment>
<dbReference type="FunCoup" id="U2FJJ7">
    <property type="interactions" value="9"/>
</dbReference>
<dbReference type="Gene3D" id="2.70.70.10">
    <property type="entry name" value="Glucose Permease (Domain IIA)"/>
    <property type="match status" value="1"/>
</dbReference>
<evidence type="ECO:0000313" key="5">
    <source>
        <dbReference type="Proteomes" id="UP000005707"/>
    </source>
</evidence>
<dbReference type="SUPFAM" id="SSF51261">
    <property type="entry name" value="Duplicated hybrid motif"/>
    <property type="match status" value="1"/>
</dbReference>
<keyword evidence="2" id="KW-0812">Transmembrane</keyword>
<dbReference type="PANTHER" id="PTHR21666">
    <property type="entry name" value="PEPTIDASE-RELATED"/>
    <property type="match status" value="1"/>
</dbReference>
<feature type="region of interest" description="Disordered" evidence="1">
    <location>
        <begin position="40"/>
        <end position="73"/>
    </location>
</feature>
<reference evidence="4 5" key="2">
    <citation type="journal article" date="2013" name="PLoS ONE">
        <title>INDIGO - INtegrated Data Warehouse of MIcrobial GenOmes with Examples from the Red Sea Extremophiles.</title>
        <authorList>
            <person name="Alam I."/>
            <person name="Antunes A."/>
            <person name="Kamau A.A."/>
            <person name="Ba Alawi W."/>
            <person name="Kalkatawi M."/>
            <person name="Stingl U."/>
            <person name="Bajic V.B."/>
        </authorList>
    </citation>
    <scope>NUCLEOTIDE SEQUENCE [LARGE SCALE GENOMIC DNA]</scope>
    <source>
        <strain evidence="4 5">SSD-17B</strain>
    </source>
</reference>
<feature type="compositionally biased region" description="Acidic residues" evidence="1">
    <location>
        <begin position="56"/>
        <end position="72"/>
    </location>
</feature>